<protein>
    <submittedName>
        <fullName evidence="1">Uncharacterized protein</fullName>
    </submittedName>
</protein>
<sequence length="81" mass="8914">MESSIGQKSYGSSDPSNGYGAPVLFTPTLFLQQSDQSFKPSLHLVDPDEGKVALVDIKEGKNVNERASSFIQRRRAIWATN</sequence>
<comment type="caution">
    <text evidence="1">The sequence shown here is derived from an EMBL/GenBank/DDBJ whole genome shotgun (WGS) entry which is preliminary data.</text>
</comment>
<keyword evidence="2" id="KW-1185">Reference proteome</keyword>
<accession>A0AAP0IK64</accession>
<evidence type="ECO:0000313" key="2">
    <source>
        <dbReference type="Proteomes" id="UP001417504"/>
    </source>
</evidence>
<dbReference type="Proteomes" id="UP001417504">
    <property type="component" value="Unassembled WGS sequence"/>
</dbReference>
<organism evidence="1 2">
    <name type="scientific">Stephania japonica</name>
    <dbReference type="NCBI Taxonomy" id="461633"/>
    <lineage>
        <taxon>Eukaryota</taxon>
        <taxon>Viridiplantae</taxon>
        <taxon>Streptophyta</taxon>
        <taxon>Embryophyta</taxon>
        <taxon>Tracheophyta</taxon>
        <taxon>Spermatophyta</taxon>
        <taxon>Magnoliopsida</taxon>
        <taxon>Ranunculales</taxon>
        <taxon>Menispermaceae</taxon>
        <taxon>Menispermoideae</taxon>
        <taxon>Cissampelideae</taxon>
        <taxon>Stephania</taxon>
    </lineage>
</organism>
<dbReference type="EMBL" id="JBBNAE010000006">
    <property type="protein sequence ID" value="KAK9116983.1"/>
    <property type="molecule type" value="Genomic_DNA"/>
</dbReference>
<gene>
    <name evidence="1" type="ORF">Sjap_015930</name>
</gene>
<dbReference type="AlphaFoldDB" id="A0AAP0IK64"/>
<reference evidence="1 2" key="1">
    <citation type="submission" date="2024-01" db="EMBL/GenBank/DDBJ databases">
        <title>Genome assemblies of Stephania.</title>
        <authorList>
            <person name="Yang L."/>
        </authorList>
    </citation>
    <scope>NUCLEOTIDE SEQUENCE [LARGE SCALE GENOMIC DNA]</scope>
    <source>
        <strain evidence="1">QJT</strain>
        <tissue evidence="1">Leaf</tissue>
    </source>
</reference>
<proteinExistence type="predicted"/>
<name>A0AAP0IK64_9MAGN</name>
<evidence type="ECO:0000313" key="1">
    <source>
        <dbReference type="EMBL" id="KAK9116983.1"/>
    </source>
</evidence>